<evidence type="ECO:0000313" key="1">
    <source>
        <dbReference type="EMBL" id="GII34381.1"/>
    </source>
</evidence>
<dbReference type="EMBL" id="BOOO01000049">
    <property type="protein sequence ID" value="GII34381.1"/>
    <property type="molecule type" value="Genomic_DNA"/>
</dbReference>
<protein>
    <submittedName>
        <fullName evidence="1">Uncharacterized protein</fullName>
    </submittedName>
</protein>
<dbReference type="AlphaFoldDB" id="A0A8J3TYU1"/>
<organism evidence="1 2">
    <name type="scientific">Planotetraspora mira</name>
    <dbReference type="NCBI Taxonomy" id="58121"/>
    <lineage>
        <taxon>Bacteria</taxon>
        <taxon>Bacillati</taxon>
        <taxon>Actinomycetota</taxon>
        <taxon>Actinomycetes</taxon>
        <taxon>Streptosporangiales</taxon>
        <taxon>Streptosporangiaceae</taxon>
        <taxon>Planotetraspora</taxon>
    </lineage>
</organism>
<gene>
    <name evidence="1" type="ORF">Pmi06nite_78230</name>
</gene>
<name>A0A8J3TYU1_9ACTN</name>
<evidence type="ECO:0000313" key="2">
    <source>
        <dbReference type="Proteomes" id="UP000650628"/>
    </source>
</evidence>
<proteinExistence type="predicted"/>
<dbReference type="Proteomes" id="UP000650628">
    <property type="component" value="Unassembled WGS sequence"/>
</dbReference>
<sequence length="116" mass="13159">MAASKKRKKGEGGPRNANRVMRDRMWDEVGVEYLAVNQLAYFDDYAEVSIIAGNASTKFGILDYNSPVEWLDRATAIRYLRQLESSDHVSVDGDDFRVSIWRAESGACVILLEFQH</sequence>
<accession>A0A8J3TYU1</accession>
<keyword evidence="2" id="KW-1185">Reference proteome</keyword>
<reference evidence="1 2" key="1">
    <citation type="submission" date="2021-01" db="EMBL/GenBank/DDBJ databases">
        <title>Whole genome shotgun sequence of Planotetraspora mira NBRC 15435.</title>
        <authorList>
            <person name="Komaki H."/>
            <person name="Tamura T."/>
        </authorList>
    </citation>
    <scope>NUCLEOTIDE SEQUENCE [LARGE SCALE GENOMIC DNA]</scope>
    <source>
        <strain evidence="1 2">NBRC 15435</strain>
    </source>
</reference>
<comment type="caution">
    <text evidence="1">The sequence shown here is derived from an EMBL/GenBank/DDBJ whole genome shotgun (WGS) entry which is preliminary data.</text>
</comment>